<dbReference type="InterPro" id="IPR050298">
    <property type="entry name" value="Gram-neg_bact_OMP"/>
</dbReference>
<comment type="subcellular location">
    <subcellularLocation>
        <location evidence="1">Cell outer membrane</location>
        <topology evidence="1">Multi-pass membrane protein</topology>
    </subcellularLocation>
</comment>
<dbReference type="AlphaFoldDB" id="A0A1M6HLY1"/>
<dbReference type="GO" id="GO:0009279">
    <property type="term" value="C:cell outer membrane"/>
    <property type="evidence" value="ECO:0007669"/>
    <property type="project" value="UniProtKB-SubCell"/>
</dbReference>
<proteinExistence type="predicted"/>
<evidence type="ECO:0000256" key="3">
    <source>
        <dbReference type="ARBA" id="ARBA00023136"/>
    </source>
</evidence>
<dbReference type="RefSeq" id="WP_072908168.1">
    <property type="nucleotide sequence ID" value="NZ_FQZT01000005.1"/>
</dbReference>
<dbReference type="InterPro" id="IPR023614">
    <property type="entry name" value="Porin_dom_sf"/>
</dbReference>
<dbReference type="Pfam" id="PF13609">
    <property type="entry name" value="Porin_4"/>
    <property type="match status" value="1"/>
</dbReference>
<dbReference type="SUPFAM" id="SSF56935">
    <property type="entry name" value="Porins"/>
    <property type="match status" value="1"/>
</dbReference>
<keyword evidence="3" id="KW-0472">Membrane</keyword>
<gene>
    <name evidence="6" type="ORF">SAMN02745165_01880</name>
</gene>
<evidence type="ECO:0000313" key="7">
    <source>
        <dbReference type="Proteomes" id="UP000184171"/>
    </source>
</evidence>
<reference evidence="6 7" key="1">
    <citation type="submission" date="2016-11" db="EMBL/GenBank/DDBJ databases">
        <authorList>
            <person name="Jaros S."/>
            <person name="Januszkiewicz K."/>
            <person name="Wedrychowicz H."/>
        </authorList>
    </citation>
    <scope>NUCLEOTIDE SEQUENCE [LARGE SCALE GENOMIC DNA]</scope>
    <source>
        <strain evidence="6 7">DSM 5091</strain>
    </source>
</reference>
<evidence type="ECO:0000256" key="2">
    <source>
        <dbReference type="ARBA" id="ARBA00022729"/>
    </source>
</evidence>
<protein>
    <submittedName>
        <fullName evidence="6">Outer membrane protein (Porin)</fullName>
    </submittedName>
</protein>
<dbReference type="InterPro" id="IPR033900">
    <property type="entry name" value="Gram_neg_porin_domain"/>
</dbReference>
<dbReference type="GO" id="GO:0015288">
    <property type="term" value="F:porin activity"/>
    <property type="evidence" value="ECO:0007669"/>
    <property type="project" value="InterPro"/>
</dbReference>
<evidence type="ECO:0000256" key="1">
    <source>
        <dbReference type="ARBA" id="ARBA00004571"/>
    </source>
</evidence>
<keyword evidence="2 4" id="KW-0732">Signal</keyword>
<feature type="signal peptide" evidence="4">
    <location>
        <begin position="1"/>
        <end position="25"/>
    </location>
</feature>
<dbReference type="STRING" id="1122189.SAMN02745165_01880"/>
<feature type="chain" id="PRO_5012206608" evidence="4">
    <location>
        <begin position="26"/>
        <end position="320"/>
    </location>
</feature>
<evidence type="ECO:0000259" key="5">
    <source>
        <dbReference type="Pfam" id="PF13609"/>
    </source>
</evidence>
<keyword evidence="7" id="KW-1185">Reference proteome</keyword>
<name>A0A1M6HLY1_MALRU</name>
<organism evidence="6 7">
    <name type="scientific">Malonomonas rubra DSM 5091</name>
    <dbReference type="NCBI Taxonomy" id="1122189"/>
    <lineage>
        <taxon>Bacteria</taxon>
        <taxon>Pseudomonadati</taxon>
        <taxon>Thermodesulfobacteriota</taxon>
        <taxon>Desulfuromonadia</taxon>
        <taxon>Desulfuromonadales</taxon>
        <taxon>Geopsychrobacteraceae</taxon>
        <taxon>Malonomonas</taxon>
    </lineage>
</organism>
<dbReference type="PANTHER" id="PTHR34501">
    <property type="entry name" value="PROTEIN YDDL-RELATED"/>
    <property type="match status" value="1"/>
</dbReference>
<dbReference type="OrthoDB" id="5622917at2"/>
<dbReference type="Proteomes" id="UP000184171">
    <property type="component" value="Unassembled WGS sequence"/>
</dbReference>
<dbReference type="Gene3D" id="2.40.160.10">
    <property type="entry name" value="Porin"/>
    <property type="match status" value="1"/>
</dbReference>
<feature type="domain" description="Porin" evidence="5">
    <location>
        <begin position="14"/>
        <end position="307"/>
    </location>
</feature>
<sequence length="320" mass="34989">MKKMFSKAVVATLVAGLFAVSSVQAATVYKKDGFTYKIKGDLQIQLRQDPGVDQDMDVEYDDLEIKNSVSYDLDDNMTAFGQLDFGFKDAADDDGQDNPELEEAYIGFGFDKFSVLVGKTDSAADEFGIQGAYEHPLDEDAFDYTGYTDGDDLIKAEADFGAVTVVVAHEIEAESEKSDGNGEFTDIFVGTEFSGIELGLAYQTAEVSDVEFDTYGVSIGYSADMFSVAADYSEVDSDDDADDMTEWNLFASVKVADTTTLGAGYAVQDFDLSDEEIKGWYANVTYKFPSQKNVKVFAEIADTDEDDSDMGYLVGAQIKF</sequence>
<evidence type="ECO:0000256" key="4">
    <source>
        <dbReference type="SAM" id="SignalP"/>
    </source>
</evidence>
<dbReference type="PANTHER" id="PTHR34501:SF2">
    <property type="entry name" value="OUTER MEMBRANE PORIN F-RELATED"/>
    <property type="match status" value="1"/>
</dbReference>
<accession>A0A1M6HLY1</accession>
<evidence type="ECO:0000313" key="6">
    <source>
        <dbReference type="EMBL" id="SHJ23150.1"/>
    </source>
</evidence>
<dbReference type="EMBL" id="FQZT01000005">
    <property type="protein sequence ID" value="SHJ23150.1"/>
    <property type="molecule type" value="Genomic_DNA"/>
</dbReference>